<evidence type="ECO:0000313" key="8">
    <source>
        <dbReference type="EMBL" id="RMY61211.1"/>
    </source>
</evidence>
<dbReference type="GO" id="GO:0008506">
    <property type="term" value="F:sucrose:proton symporter activity"/>
    <property type="evidence" value="ECO:0007669"/>
    <property type="project" value="TreeGrafter"/>
</dbReference>
<dbReference type="Pfam" id="PF13347">
    <property type="entry name" value="MFS_2"/>
    <property type="match status" value="1"/>
</dbReference>
<dbReference type="PANTHER" id="PTHR19432:SF35">
    <property type="entry name" value="SOLUTE CARRIER FAMILY 45 MEMBER 3 ISOFORM X1"/>
    <property type="match status" value="1"/>
</dbReference>
<gene>
    <name evidence="8" type="ORF">D0863_11339</name>
</gene>
<accession>A0A3M7DA63</accession>
<feature type="transmembrane region" description="Helical" evidence="7">
    <location>
        <begin position="313"/>
        <end position="332"/>
    </location>
</feature>
<feature type="compositionally biased region" description="Polar residues" evidence="6">
    <location>
        <begin position="58"/>
        <end position="79"/>
    </location>
</feature>
<name>A0A3M7DA63_HORWE</name>
<comment type="caution">
    <text evidence="8">The sequence shown here is derived from an EMBL/GenBank/DDBJ whole genome shotgun (WGS) entry which is preliminary data.</text>
</comment>
<reference evidence="8 9" key="1">
    <citation type="journal article" date="2018" name="BMC Genomics">
        <title>Genomic evidence for intraspecific hybridization in a clonal and extremely halotolerant yeast.</title>
        <authorList>
            <person name="Gostincar C."/>
            <person name="Stajich J.E."/>
            <person name="Zupancic J."/>
            <person name="Zalar P."/>
            <person name="Gunde-Cimerman N."/>
        </authorList>
    </citation>
    <scope>NUCLEOTIDE SEQUENCE [LARGE SCALE GENOMIC DNA]</scope>
    <source>
        <strain evidence="8 9">EXF-2682</strain>
    </source>
</reference>
<dbReference type="EMBL" id="QWIP01000530">
    <property type="protein sequence ID" value="RMY61211.1"/>
    <property type="molecule type" value="Genomic_DNA"/>
</dbReference>
<feature type="compositionally biased region" description="Pro residues" evidence="6">
    <location>
        <begin position="540"/>
        <end position="549"/>
    </location>
</feature>
<feature type="transmembrane region" description="Helical" evidence="7">
    <location>
        <begin position="364"/>
        <end position="384"/>
    </location>
</feature>
<evidence type="ECO:0000256" key="6">
    <source>
        <dbReference type="SAM" id="MobiDB-lite"/>
    </source>
</evidence>
<evidence type="ECO:0000256" key="4">
    <source>
        <dbReference type="ARBA" id="ARBA00022989"/>
    </source>
</evidence>
<dbReference type="GO" id="GO:0005886">
    <property type="term" value="C:plasma membrane"/>
    <property type="evidence" value="ECO:0007669"/>
    <property type="project" value="TreeGrafter"/>
</dbReference>
<feature type="region of interest" description="Disordered" evidence="6">
    <location>
        <begin position="52"/>
        <end position="185"/>
    </location>
</feature>
<evidence type="ECO:0000256" key="1">
    <source>
        <dbReference type="ARBA" id="ARBA00004141"/>
    </source>
</evidence>
<organism evidence="8 9">
    <name type="scientific">Hortaea werneckii</name>
    <name type="common">Black yeast</name>
    <name type="synonym">Cladosporium werneckii</name>
    <dbReference type="NCBI Taxonomy" id="91943"/>
    <lineage>
        <taxon>Eukaryota</taxon>
        <taxon>Fungi</taxon>
        <taxon>Dikarya</taxon>
        <taxon>Ascomycota</taxon>
        <taxon>Pezizomycotina</taxon>
        <taxon>Dothideomycetes</taxon>
        <taxon>Dothideomycetidae</taxon>
        <taxon>Mycosphaerellales</taxon>
        <taxon>Teratosphaeriaceae</taxon>
        <taxon>Hortaea</taxon>
    </lineage>
</organism>
<feature type="transmembrane region" description="Helical" evidence="7">
    <location>
        <begin position="275"/>
        <end position="293"/>
    </location>
</feature>
<dbReference type="Proteomes" id="UP000269276">
    <property type="component" value="Unassembled WGS sequence"/>
</dbReference>
<dbReference type="SUPFAM" id="SSF103473">
    <property type="entry name" value="MFS general substrate transporter"/>
    <property type="match status" value="2"/>
</dbReference>
<evidence type="ECO:0000256" key="7">
    <source>
        <dbReference type="SAM" id="Phobius"/>
    </source>
</evidence>
<feature type="region of interest" description="Disordered" evidence="6">
    <location>
        <begin position="534"/>
        <end position="576"/>
    </location>
</feature>
<sequence>MLQRNMCLDRSEYRKNSREIFHETVLVKKKSIQGGQEKNGEVQVDRARLEDLREEDQGSNPSSLIYQPNLQISKSQNSRSTDRNLYKDSSILGMDGSQPPTDASARSSKQSPRHVQLRRESQQKGNRRPPLKLSHSLLRDVATRQANKSVDDPKRTPNQPSEQSPLLKHNRKGRDGGDLPSDPATAVEWNPFEATLQETKSSWYLMLLTLAIGGLQIAWSVELSNGSPYLLGLGISKSLLAFVWIAGPLSGTLVQPYVGLKSDRCRSKWGKRRPFMVAGAIATVFSLMGLAWARELISSIGALFSIPPESESTQLACVVFAILMIYVLDFSINCIQAGTRAYIVDNAPTHQQDSANAWASRMSGIGNIIGYLFGYVDLPKYFWFFGDTQFKVLCVIASLAMFATLSVTFGVIGERDPRPEGDPGKEEGGLLNFFKGLWRSILKLPPQIRAVCLVQFCAWIGWFPFLFYITTWIGEIYVTDQHRENPYMTPTEIDQAYERGTRLGTFALLVFALATFTASVFLPFIIAQSYKAPQTEAEPPGTPGPPGTPNSPGFRTPEMSYVDSRTPKTPLTPHTPGGASTASYFGYQPAHTDDLNVRQHPEHMTFLQRLFARLPNLEIRSLTLKRAWMLSHILFALLMWLTFLADTTLIATTLVGLVGIPWAMTNWAPFALIAAEISKRDQIRHGVLPPPPTRDGHLLAAGEDPAEGADHAGVVLGIHNLFIAAPQVIATLASSLIFKGLQKPRGTIGDDSVAWVLRFGGLAAVAAAFMTRRVREEDEEGDEEEEE</sequence>
<evidence type="ECO:0008006" key="10">
    <source>
        <dbReference type="Google" id="ProtNLM"/>
    </source>
</evidence>
<evidence type="ECO:0000256" key="2">
    <source>
        <dbReference type="ARBA" id="ARBA00022448"/>
    </source>
</evidence>
<dbReference type="AlphaFoldDB" id="A0A3M7DA63"/>
<dbReference type="OrthoDB" id="28755at2759"/>
<feature type="transmembrane region" description="Helical" evidence="7">
    <location>
        <begin position="506"/>
        <end position="526"/>
    </location>
</feature>
<feature type="transmembrane region" description="Helical" evidence="7">
    <location>
        <begin position="203"/>
        <end position="221"/>
    </location>
</feature>
<evidence type="ECO:0000313" key="9">
    <source>
        <dbReference type="Proteomes" id="UP000269276"/>
    </source>
</evidence>
<protein>
    <recommendedName>
        <fullName evidence="10">Major facilitator superfamily (MFS) profile domain-containing protein</fullName>
    </recommendedName>
</protein>
<evidence type="ECO:0000256" key="3">
    <source>
        <dbReference type="ARBA" id="ARBA00022692"/>
    </source>
</evidence>
<evidence type="ECO:0000256" key="5">
    <source>
        <dbReference type="ARBA" id="ARBA00023136"/>
    </source>
</evidence>
<comment type="subcellular location">
    <subcellularLocation>
        <location evidence="1">Membrane</location>
        <topology evidence="1">Multi-pass membrane protein</topology>
    </subcellularLocation>
</comment>
<dbReference type="Gene3D" id="1.20.1250.20">
    <property type="entry name" value="MFS general substrate transporter like domains"/>
    <property type="match status" value="1"/>
</dbReference>
<keyword evidence="4 7" id="KW-1133">Transmembrane helix</keyword>
<proteinExistence type="predicted"/>
<feature type="transmembrane region" description="Helical" evidence="7">
    <location>
        <begin position="233"/>
        <end position="254"/>
    </location>
</feature>
<keyword evidence="3 7" id="KW-0812">Transmembrane</keyword>
<feature type="transmembrane region" description="Helical" evidence="7">
    <location>
        <begin position="721"/>
        <end position="741"/>
    </location>
</feature>
<dbReference type="PANTHER" id="PTHR19432">
    <property type="entry name" value="SUGAR TRANSPORTER"/>
    <property type="match status" value="1"/>
</dbReference>
<dbReference type="VEuPathDB" id="FungiDB:BTJ68_04209"/>
<keyword evidence="5 7" id="KW-0472">Membrane</keyword>
<dbReference type="InterPro" id="IPR036259">
    <property type="entry name" value="MFS_trans_sf"/>
</dbReference>
<feature type="transmembrane region" description="Helical" evidence="7">
    <location>
        <begin position="448"/>
        <end position="469"/>
    </location>
</feature>
<keyword evidence="2" id="KW-0813">Transport</keyword>
<feature type="compositionally biased region" description="Polar residues" evidence="6">
    <location>
        <begin position="98"/>
        <end position="110"/>
    </location>
</feature>
<feature type="transmembrane region" description="Helical" evidence="7">
    <location>
        <begin position="390"/>
        <end position="412"/>
    </location>
</feature>